<evidence type="ECO:0000313" key="1">
    <source>
        <dbReference type="EMBL" id="PRQ56378.1"/>
    </source>
</evidence>
<dbReference type="AlphaFoldDB" id="A0A2P6SCG9"/>
<dbReference type="STRING" id="74649.A0A2P6SCG9"/>
<proteinExistence type="predicted"/>
<protein>
    <submittedName>
        <fullName evidence="1">Uncharacterized protein</fullName>
    </submittedName>
</protein>
<dbReference type="Proteomes" id="UP000238479">
    <property type="component" value="Chromosome 1"/>
</dbReference>
<accession>A0A2P6SCG9</accession>
<keyword evidence="2" id="KW-1185">Reference proteome</keyword>
<gene>
    <name evidence="1" type="ORF">RchiOBHm_Chr1g0335101</name>
</gene>
<sequence>MIVPKHRHSDWIFSTHSGHLQLLLSSPGISRLILIGVSLKPLFLALSPKSKSCFKHGIPEIPILSYQDSLISSLVLEKCVGCLVGEMVVEDVEIDSGGEVSKREFRRHLRFERMPYVIQTEVRMVPKMGFGLDKLSLG</sequence>
<evidence type="ECO:0000313" key="2">
    <source>
        <dbReference type="Proteomes" id="UP000238479"/>
    </source>
</evidence>
<reference evidence="1 2" key="1">
    <citation type="journal article" date="2018" name="Nat. Genet.">
        <title>The Rosa genome provides new insights in the design of modern roses.</title>
        <authorList>
            <person name="Bendahmane M."/>
        </authorList>
    </citation>
    <scope>NUCLEOTIDE SEQUENCE [LARGE SCALE GENOMIC DNA]</scope>
    <source>
        <strain evidence="2">cv. Old Blush</strain>
    </source>
</reference>
<organism evidence="1 2">
    <name type="scientific">Rosa chinensis</name>
    <name type="common">China rose</name>
    <dbReference type="NCBI Taxonomy" id="74649"/>
    <lineage>
        <taxon>Eukaryota</taxon>
        <taxon>Viridiplantae</taxon>
        <taxon>Streptophyta</taxon>
        <taxon>Embryophyta</taxon>
        <taxon>Tracheophyta</taxon>
        <taxon>Spermatophyta</taxon>
        <taxon>Magnoliopsida</taxon>
        <taxon>eudicotyledons</taxon>
        <taxon>Gunneridae</taxon>
        <taxon>Pentapetalae</taxon>
        <taxon>rosids</taxon>
        <taxon>fabids</taxon>
        <taxon>Rosales</taxon>
        <taxon>Rosaceae</taxon>
        <taxon>Rosoideae</taxon>
        <taxon>Rosoideae incertae sedis</taxon>
        <taxon>Rosa</taxon>
    </lineage>
</organism>
<dbReference type="Gramene" id="PRQ56378">
    <property type="protein sequence ID" value="PRQ56378"/>
    <property type="gene ID" value="RchiOBHm_Chr1g0335101"/>
</dbReference>
<dbReference type="EMBL" id="PDCK01000039">
    <property type="protein sequence ID" value="PRQ56378.1"/>
    <property type="molecule type" value="Genomic_DNA"/>
</dbReference>
<name>A0A2P6SCG9_ROSCH</name>
<comment type="caution">
    <text evidence="1">The sequence shown here is derived from an EMBL/GenBank/DDBJ whole genome shotgun (WGS) entry which is preliminary data.</text>
</comment>